<protein>
    <submittedName>
        <fullName evidence="2">Uncharacterized protein</fullName>
    </submittedName>
</protein>
<name>X5MNF3_9HYPH</name>
<dbReference type="Proteomes" id="UP000032160">
    <property type="component" value="Chromosome I"/>
</dbReference>
<feature type="transmembrane region" description="Helical" evidence="1">
    <location>
        <begin position="220"/>
        <end position="244"/>
    </location>
</feature>
<gene>
    <name evidence="2" type="ORF">BN1012_Phect1868</name>
</gene>
<feature type="transmembrane region" description="Helical" evidence="1">
    <location>
        <begin position="143"/>
        <end position="161"/>
    </location>
</feature>
<evidence type="ECO:0000313" key="2">
    <source>
        <dbReference type="EMBL" id="CDO60081.1"/>
    </source>
</evidence>
<accession>X5MNF3</accession>
<feature type="transmembrane region" description="Helical" evidence="1">
    <location>
        <begin position="194"/>
        <end position="214"/>
    </location>
</feature>
<feature type="transmembrane region" description="Helical" evidence="1">
    <location>
        <begin position="105"/>
        <end position="123"/>
    </location>
</feature>
<proteinExistence type="predicted"/>
<feature type="transmembrane region" description="Helical" evidence="1">
    <location>
        <begin position="12"/>
        <end position="29"/>
    </location>
</feature>
<dbReference type="AlphaFoldDB" id="X5MNF3"/>
<keyword evidence="1" id="KW-0472">Membrane</keyword>
<feature type="transmembrane region" description="Helical" evidence="1">
    <location>
        <begin position="49"/>
        <end position="69"/>
    </location>
</feature>
<keyword evidence="1" id="KW-1133">Transmembrane helix</keyword>
<keyword evidence="1" id="KW-0812">Transmembrane</keyword>
<dbReference type="KEGG" id="pect:BN1012_Phect1868"/>
<reference evidence="2 3" key="1">
    <citation type="journal article" date="2014" name="Front. Genet.">
        <title>Genome and metabolic network of "Candidatus Phaeomarinobacter ectocarpi" Ec32, a new candidate genus of Alphaproteobacteria frequently associated with brown algae.</title>
        <authorList>
            <person name="Dittami S.M."/>
            <person name="Barbeyron T."/>
            <person name="Boyen C."/>
            <person name="Cambefort J."/>
            <person name="Collet G."/>
            <person name="Delage L."/>
            <person name="Gobet A."/>
            <person name="Groisillier A."/>
            <person name="Leblanc C."/>
            <person name="Michel G."/>
            <person name="Scornet D."/>
            <person name="Siegel A."/>
            <person name="Tapia J.E."/>
            <person name="Tonon T."/>
        </authorList>
    </citation>
    <scope>NUCLEOTIDE SEQUENCE [LARGE SCALE GENOMIC DNA]</scope>
    <source>
        <strain evidence="2 3">Ec32</strain>
    </source>
</reference>
<evidence type="ECO:0000313" key="3">
    <source>
        <dbReference type="Proteomes" id="UP000032160"/>
    </source>
</evidence>
<dbReference type="STRING" id="1458461.BN1012_Phect1868"/>
<organism evidence="2 3">
    <name type="scientific">Candidatus Phaeomarinibacter ectocarpi</name>
    <dbReference type="NCBI Taxonomy" id="1458461"/>
    <lineage>
        <taxon>Bacteria</taxon>
        <taxon>Pseudomonadati</taxon>
        <taxon>Pseudomonadota</taxon>
        <taxon>Alphaproteobacteria</taxon>
        <taxon>Hyphomicrobiales</taxon>
        <taxon>Parvibaculaceae</taxon>
        <taxon>Candidatus Phaeomarinibacter</taxon>
    </lineage>
</organism>
<sequence>MAVSPVGPVATGFGLAALVFASFYLVTVIEDVSIFSTADRSVVGLSADAWAALVISTFFWAFISANEIAGQRNIKDIYTLAPKLAGITGDDLMRALEPSPERRRAGWIAAVLGLVIGAALFIAQRDAGTPERGYFEEFTLVAWWALIATMLLSSLVIRWVVMARGETTEVTDNVLESAQLDLLSRADAHMVGGIALRGALVWLLHAAILFLLFVGQPLNAVLIVAFLFIVTIALMVFFMPLRWVHRLITQTKERELTKVRDDIRRTRVQLSDTGNAGAQAGSRLTGLLAYEARIESVSEWAIDVGTMFRFVGLLSLPVISWTGGAFAERIIDWMIG</sequence>
<dbReference type="EMBL" id="HG966617">
    <property type="protein sequence ID" value="CDO60081.1"/>
    <property type="molecule type" value="Genomic_DNA"/>
</dbReference>
<dbReference type="HOGENOM" id="CLU_801292_0_0_5"/>
<keyword evidence="3" id="KW-1185">Reference proteome</keyword>
<evidence type="ECO:0000256" key="1">
    <source>
        <dbReference type="SAM" id="Phobius"/>
    </source>
</evidence>